<dbReference type="GO" id="GO:0035556">
    <property type="term" value="P:intracellular signal transduction"/>
    <property type="evidence" value="ECO:0007669"/>
    <property type="project" value="InterPro"/>
</dbReference>
<dbReference type="PANTHER" id="PTHR43081:SF1">
    <property type="entry name" value="ADENYLATE CYCLASE, TERMINAL-DIFFERENTIATION SPECIFIC"/>
    <property type="match status" value="1"/>
</dbReference>
<dbReference type="KEGG" id="psel:GM415_13565"/>
<evidence type="ECO:0000256" key="5">
    <source>
        <dbReference type="ARBA" id="ARBA00022989"/>
    </source>
</evidence>
<reference evidence="9 10" key="1">
    <citation type="submission" date="2019-11" db="EMBL/GenBank/DDBJ databases">
        <authorList>
            <person name="Zheng R.K."/>
            <person name="Sun C.M."/>
        </authorList>
    </citation>
    <scope>NUCLEOTIDE SEQUENCE [LARGE SCALE GENOMIC DNA]</scope>
    <source>
        <strain evidence="9 10">SRB007</strain>
    </source>
</reference>
<comment type="subcellular location">
    <subcellularLocation>
        <location evidence="1">Cell envelope</location>
    </subcellularLocation>
</comment>
<dbReference type="GO" id="GO:0030313">
    <property type="term" value="C:cell envelope"/>
    <property type="evidence" value="ECO:0007669"/>
    <property type="project" value="UniProtKB-SubCell"/>
</dbReference>
<dbReference type="GO" id="GO:0006171">
    <property type="term" value="P:cAMP biosynthetic process"/>
    <property type="evidence" value="ECO:0007669"/>
    <property type="project" value="TreeGrafter"/>
</dbReference>
<dbReference type="GO" id="GO:0004016">
    <property type="term" value="F:adenylate cyclase activity"/>
    <property type="evidence" value="ECO:0007669"/>
    <property type="project" value="UniProtKB-ARBA"/>
</dbReference>
<protein>
    <submittedName>
        <fullName evidence="9">CHASE2 domain-containing protein</fullName>
    </submittedName>
</protein>
<keyword evidence="5 7" id="KW-1133">Transmembrane helix</keyword>
<dbReference type="PROSITE" id="PS50125">
    <property type="entry name" value="GUANYLATE_CYCLASE_2"/>
    <property type="match status" value="1"/>
</dbReference>
<dbReference type="AlphaFoldDB" id="A0A6I6JLI3"/>
<dbReference type="Gene3D" id="3.30.70.1230">
    <property type="entry name" value="Nucleotide cyclase"/>
    <property type="match status" value="1"/>
</dbReference>
<name>A0A6I6JLI3_9BACT</name>
<keyword evidence="3" id="KW-1003">Cell membrane</keyword>
<feature type="transmembrane region" description="Helical" evidence="7">
    <location>
        <begin position="419"/>
        <end position="442"/>
    </location>
</feature>
<evidence type="ECO:0000256" key="4">
    <source>
        <dbReference type="ARBA" id="ARBA00022692"/>
    </source>
</evidence>
<dbReference type="EMBL" id="CP046400">
    <property type="protein sequence ID" value="QGY41113.1"/>
    <property type="molecule type" value="Genomic_DNA"/>
</dbReference>
<proteinExistence type="inferred from homology"/>
<evidence type="ECO:0000256" key="3">
    <source>
        <dbReference type="ARBA" id="ARBA00022475"/>
    </source>
</evidence>
<dbReference type="InterPro" id="IPR001054">
    <property type="entry name" value="A/G_cyclase"/>
</dbReference>
<evidence type="ECO:0000259" key="8">
    <source>
        <dbReference type="PROSITE" id="PS50125"/>
    </source>
</evidence>
<dbReference type="Pfam" id="PF05226">
    <property type="entry name" value="CHASE2"/>
    <property type="match status" value="1"/>
</dbReference>
<dbReference type="Pfam" id="PF00211">
    <property type="entry name" value="Guanylate_cyc"/>
    <property type="match status" value="1"/>
</dbReference>
<keyword evidence="6 7" id="KW-0472">Membrane</keyword>
<dbReference type="Proteomes" id="UP000428328">
    <property type="component" value="Chromosome"/>
</dbReference>
<dbReference type="SUPFAM" id="SSF55073">
    <property type="entry name" value="Nucleotide cyclase"/>
    <property type="match status" value="1"/>
</dbReference>
<evidence type="ECO:0000256" key="1">
    <source>
        <dbReference type="ARBA" id="ARBA00004196"/>
    </source>
</evidence>
<evidence type="ECO:0000256" key="6">
    <source>
        <dbReference type="ARBA" id="ARBA00023136"/>
    </source>
</evidence>
<keyword evidence="4 7" id="KW-0812">Transmembrane</keyword>
<evidence type="ECO:0000313" key="9">
    <source>
        <dbReference type="EMBL" id="QGY41113.1"/>
    </source>
</evidence>
<evidence type="ECO:0000256" key="2">
    <source>
        <dbReference type="ARBA" id="ARBA00005381"/>
    </source>
</evidence>
<accession>A0A6I6JLI3</accession>
<dbReference type="InterPro" id="IPR007890">
    <property type="entry name" value="CHASE2"/>
</dbReference>
<evidence type="ECO:0000256" key="7">
    <source>
        <dbReference type="SAM" id="Phobius"/>
    </source>
</evidence>
<comment type="similarity">
    <text evidence="2">Belongs to the adenylyl cyclase class-3 family.</text>
</comment>
<dbReference type="CDD" id="cd07302">
    <property type="entry name" value="CHD"/>
    <property type="match status" value="1"/>
</dbReference>
<dbReference type="FunFam" id="3.30.70.1230:FF:000016">
    <property type="entry name" value="Adenylate/guanylate cyclase domain-containing protein"/>
    <property type="match status" value="1"/>
</dbReference>
<dbReference type="PANTHER" id="PTHR43081">
    <property type="entry name" value="ADENYLATE CYCLASE, TERMINAL-DIFFERENTIATION SPECIFIC-RELATED"/>
    <property type="match status" value="1"/>
</dbReference>
<dbReference type="SMART" id="SM01080">
    <property type="entry name" value="CHASE2"/>
    <property type="match status" value="1"/>
</dbReference>
<keyword evidence="10" id="KW-1185">Reference proteome</keyword>
<dbReference type="SMART" id="SM00044">
    <property type="entry name" value="CYCc"/>
    <property type="match status" value="1"/>
</dbReference>
<sequence length="738" mass="82368">MIKQLDKDRLLLLCIGLAATLLMSALFKEQPSFIRYLDYKAYDSFMNLYHSDKSTDVPVIVDIDEKSLAILGQWPWPRYRVAMLLKLLQGYGAAAVATDIIFVEPDKTSPKIIRRQLKKELKVDINIGGLPPALEDNDKLLADNLRTGPFILGIDFLSRDVNSTIDFTDLGRECFIPPANVATHRPKDAPSPHQALLKADEVICPLSTLAMAAPKVGFITIGADHDSIYRRVPLLFSWNEKLYPSLALAAIMQATGEETLLLKMSTNGVESLRLGDITIPTDMQGRMLINYRGPSRTFEYISAADVLGGRLKLDALKGRIVFVGTSASGLKDIRATPLDPSFPGVEAHATIVDNILSKQFLKKPDWGIGLEFSAMAAAGLLTTLLLLWTGAAWMAVPLVIMGAGIWYGSVYFYTKHLLYVSPVYAFFNLILTFTLVMGAKFWREERAKRFIHGAFAHYLAPSVISQIMERPDALTLEGQEKEVTIQFSDIRGFTALSEKLTPAQVTDLLHDYLTPMTTIITDYEGTLDKFIGDAIMAFWNAPLDTENHQEKGLTAAFAQLERLETLNEIFRGKYGFSIRIGIGLHSGPVRVGNMGSEHLFDYTIIGDSVNLASRLEGLTKFYGQKLIVSQSIVDACSGGYRFRVLDSVRVKGKREPVTIYTVYSEDSAANRAEELARYEEALNLYRQKRFTEAHQAFKELDGLGTEPLLYALYMDRCRLLEANPPEAEWDGVFTHEKK</sequence>
<evidence type="ECO:0000313" key="10">
    <source>
        <dbReference type="Proteomes" id="UP000428328"/>
    </source>
</evidence>
<dbReference type="InterPro" id="IPR029787">
    <property type="entry name" value="Nucleotide_cyclase"/>
</dbReference>
<feature type="domain" description="Guanylate cyclase" evidence="8">
    <location>
        <begin position="484"/>
        <end position="616"/>
    </location>
</feature>
<feature type="transmembrane region" description="Helical" evidence="7">
    <location>
        <begin position="395"/>
        <end position="413"/>
    </location>
</feature>
<organism evidence="9 10">
    <name type="scientific">Pseudodesulfovibrio cashew</name>
    <dbReference type="NCBI Taxonomy" id="2678688"/>
    <lineage>
        <taxon>Bacteria</taxon>
        <taxon>Pseudomonadati</taxon>
        <taxon>Thermodesulfobacteriota</taxon>
        <taxon>Desulfovibrionia</taxon>
        <taxon>Desulfovibrionales</taxon>
        <taxon>Desulfovibrionaceae</taxon>
    </lineage>
</organism>
<dbReference type="InterPro" id="IPR050697">
    <property type="entry name" value="Adenylyl/Guanylyl_Cyclase_3/4"/>
</dbReference>
<gene>
    <name evidence="9" type="ORF">GM415_13565</name>
</gene>
<dbReference type="RefSeq" id="WP_158949066.1">
    <property type="nucleotide sequence ID" value="NZ_CP046400.1"/>
</dbReference>